<keyword evidence="2" id="KW-0813">Transport</keyword>
<dbReference type="Proteomes" id="UP000283530">
    <property type="component" value="Unassembled WGS sequence"/>
</dbReference>
<evidence type="ECO:0000313" key="9">
    <source>
        <dbReference type="Proteomes" id="UP000283530"/>
    </source>
</evidence>
<feature type="transmembrane region" description="Helical" evidence="6">
    <location>
        <begin position="183"/>
        <end position="211"/>
    </location>
</feature>
<dbReference type="SUPFAM" id="SSF53795">
    <property type="entry name" value="PEP carboxykinase-like"/>
    <property type="match status" value="1"/>
</dbReference>
<evidence type="ECO:0000256" key="2">
    <source>
        <dbReference type="ARBA" id="ARBA00022448"/>
    </source>
</evidence>
<feature type="transmembrane region" description="Helical" evidence="6">
    <location>
        <begin position="155"/>
        <end position="171"/>
    </location>
</feature>
<dbReference type="PANTHER" id="PTHR48041">
    <property type="entry name" value="ABC TRANSPORTER G FAMILY MEMBER 28"/>
    <property type="match status" value="1"/>
</dbReference>
<feature type="domain" description="ABC-2 type transporter transmembrane" evidence="7">
    <location>
        <begin position="133"/>
        <end position="310"/>
    </location>
</feature>
<dbReference type="AlphaFoldDB" id="A0A3S3Q706"/>
<keyword evidence="3 6" id="KW-0812">Transmembrane</keyword>
<dbReference type="Pfam" id="PF01061">
    <property type="entry name" value="ABC2_membrane"/>
    <property type="match status" value="1"/>
</dbReference>
<dbReference type="GO" id="GO:0005886">
    <property type="term" value="C:plasma membrane"/>
    <property type="evidence" value="ECO:0007669"/>
    <property type="project" value="TreeGrafter"/>
</dbReference>
<keyword evidence="9" id="KW-1185">Reference proteome</keyword>
<evidence type="ECO:0000256" key="6">
    <source>
        <dbReference type="SAM" id="Phobius"/>
    </source>
</evidence>
<dbReference type="OrthoDB" id="66620at2759"/>
<organism evidence="8 9">
    <name type="scientific">Cinnamomum micranthum f. kanehirae</name>
    <dbReference type="NCBI Taxonomy" id="337451"/>
    <lineage>
        <taxon>Eukaryota</taxon>
        <taxon>Viridiplantae</taxon>
        <taxon>Streptophyta</taxon>
        <taxon>Embryophyta</taxon>
        <taxon>Tracheophyta</taxon>
        <taxon>Spermatophyta</taxon>
        <taxon>Magnoliopsida</taxon>
        <taxon>Magnoliidae</taxon>
        <taxon>Laurales</taxon>
        <taxon>Lauraceae</taxon>
        <taxon>Cinnamomum</taxon>
    </lineage>
</organism>
<feature type="transmembrane region" description="Helical" evidence="6">
    <location>
        <begin position="232"/>
        <end position="251"/>
    </location>
</feature>
<keyword evidence="5 6" id="KW-0472">Membrane</keyword>
<dbReference type="InterPro" id="IPR050352">
    <property type="entry name" value="ABCG_transporters"/>
</dbReference>
<reference evidence="8 9" key="1">
    <citation type="journal article" date="2019" name="Nat. Plants">
        <title>Stout camphor tree genome fills gaps in understanding of flowering plant genome evolution.</title>
        <authorList>
            <person name="Chaw S.M."/>
            <person name="Liu Y.C."/>
            <person name="Wu Y.W."/>
            <person name="Wang H.Y."/>
            <person name="Lin C.I."/>
            <person name="Wu C.S."/>
            <person name="Ke H.M."/>
            <person name="Chang L.Y."/>
            <person name="Hsu C.Y."/>
            <person name="Yang H.T."/>
            <person name="Sudianto E."/>
            <person name="Hsu M.H."/>
            <person name="Wu K.P."/>
            <person name="Wang L.N."/>
            <person name="Leebens-Mack J.H."/>
            <person name="Tsai I.J."/>
        </authorList>
    </citation>
    <scope>NUCLEOTIDE SEQUENCE [LARGE SCALE GENOMIC DNA]</scope>
    <source>
        <strain evidence="9">cv. Chaw 1501</strain>
        <tissue evidence="8">Young leaves</tissue>
    </source>
</reference>
<comment type="caution">
    <text evidence="8">The sequence shown here is derived from an EMBL/GenBank/DDBJ whole genome shotgun (WGS) entry which is preliminary data.</text>
</comment>
<protein>
    <submittedName>
        <fullName evidence="8">ABC transporter G family member 9-like protein</fullName>
    </submittedName>
</protein>
<dbReference type="InterPro" id="IPR013525">
    <property type="entry name" value="ABC2_TM"/>
</dbReference>
<name>A0A3S3Q706_9MAGN</name>
<evidence type="ECO:0000256" key="5">
    <source>
        <dbReference type="ARBA" id="ARBA00023136"/>
    </source>
</evidence>
<dbReference type="STRING" id="337451.A0A3S3Q706"/>
<comment type="subcellular location">
    <subcellularLocation>
        <location evidence="1">Membrane</location>
        <topology evidence="1">Multi-pass membrane protein</topology>
    </subcellularLocation>
</comment>
<dbReference type="PANTHER" id="PTHR48041:SF22">
    <property type="entry name" value="ABC TRANSPORTER G FAMILY MEMBER 9"/>
    <property type="match status" value="1"/>
</dbReference>
<proteinExistence type="predicted"/>
<evidence type="ECO:0000259" key="7">
    <source>
        <dbReference type="Pfam" id="PF01061"/>
    </source>
</evidence>
<dbReference type="EMBL" id="QPKB01000003">
    <property type="protein sequence ID" value="RWR80530.1"/>
    <property type="molecule type" value="Genomic_DNA"/>
</dbReference>
<dbReference type="GO" id="GO:0140359">
    <property type="term" value="F:ABC-type transporter activity"/>
    <property type="evidence" value="ECO:0007669"/>
    <property type="project" value="InterPro"/>
</dbReference>
<sequence>MLRPSGSGKTTLLTALGGRLEGDLSGTITYNARLRLPSSLSKGDRVSKAESVITQLGLTACADNIIGGPFLRGVSSRGSKGDRTSVKQAIVAAYDDNIWNKLEEDLQDISDSSMGIHVHGNEMGRWATTWGDQFLVLLQRDTKEKKHQAFSPHRILRILAVAFLTGLLWWRPGIINLRDQTGLLMFTSGFWCIFGAVQAIFTFPLDCTMLIKERESGMYRLSAYFMARMTSELPLQLTLPAAFITISYWMGGLKPAARSFSEALFIILLEVLATIGPGLSMGAFIKDLKSAVTLGSVITLSSNLVGGYYV</sequence>
<keyword evidence="4 6" id="KW-1133">Transmembrane helix</keyword>
<gene>
    <name evidence="8" type="ORF">CKAN_00917300</name>
</gene>
<evidence type="ECO:0000256" key="1">
    <source>
        <dbReference type="ARBA" id="ARBA00004141"/>
    </source>
</evidence>
<evidence type="ECO:0000256" key="3">
    <source>
        <dbReference type="ARBA" id="ARBA00022692"/>
    </source>
</evidence>
<feature type="transmembrane region" description="Helical" evidence="6">
    <location>
        <begin position="263"/>
        <end position="284"/>
    </location>
</feature>
<evidence type="ECO:0000313" key="8">
    <source>
        <dbReference type="EMBL" id="RWR80530.1"/>
    </source>
</evidence>
<evidence type="ECO:0000256" key="4">
    <source>
        <dbReference type="ARBA" id="ARBA00022989"/>
    </source>
</evidence>
<accession>A0A3S3Q706</accession>